<organism evidence="2 3">
    <name type="scientific">Streptomyces pyxinae</name>
    <dbReference type="NCBI Taxonomy" id="2970734"/>
    <lineage>
        <taxon>Bacteria</taxon>
        <taxon>Bacillati</taxon>
        <taxon>Actinomycetota</taxon>
        <taxon>Actinomycetes</taxon>
        <taxon>Kitasatosporales</taxon>
        <taxon>Streptomycetaceae</taxon>
        <taxon>Streptomyces</taxon>
    </lineage>
</organism>
<evidence type="ECO:0000313" key="3">
    <source>
        <dbReference type="Proteomes" id="UP001431313"/>
    </source>
</evidence>
<feature type="compositionally biased region" description="Low complexity" evidence="1">
    <location>
        <begin position="1"/>
        <end position="13"/>
    </location>
</feature>
<dbReference type="RefSeq" id="WP_258790147.1">
    <property type="nucleotide sequence ID" value="NZ_JANUGQ010000026.1"/>
</dbReference>
<accession>A0ABT2CNK0</accession>
<keyword evidence="3" id="KW-1185">Reference proteome</keyword>
<proteinExistence type="predicted"/>
<feature type="region of interest" description="Disordered" evidence="1">
    <location>
        <begin position="1"/>
        <end position="59"/>
    </location>
</feature>
<name>A0ABT2CNK0_9ACTN</name>
<feature type="region of interest" description="Disordered" evidence="1">
    <location>
        <begin position="72"/>
        <end position="107"/>
    </location>
</feature>
<protein>
    <submittedName>
        <fullName evidence="2">Uncharacterized protein</fullName>
    </submittedName>
</protein>
<reference evidence="2" key="1">
    <citation type="submission" date="2022-08" db="EMBL/GenBank/DDBJ databases">
        <authorList>
            <person name="Somphong A."/>
            <person name="Phongsopitanun W."/>
        </authorList>
    </citation>
    <scope>NUCLEOTIDE SEQUENCE</scope>
    <source>
        <strain evidence="2">LP05-1</strain>
    </source>
</reference>
<dbReference type="Proteomes" id="UP001431313">
    <property type="component" value="Unassembled WGS sequence"/>
</dbReference>
<feature type="compositionally biased region" description="Pro residues" evidence="1">
    <location>
        <begin position="14"/>
        <end position="28"/>
    </location>
</feature>
<gene>
    <name evidence="2" type="ORF">NX801_24840</name>
</gene>
<dbReference type="EMBL" id="JANUGQ010000026">
    <property type="protein sequence ID" value="MCS0638826.1"/>
    <property type="molecule type" value="Genomic_DNA"/>
</dbReference>
<comment type="caution">
    <text evidence="2">The sequence shown here is derived from an EMBL/GenBank/DDBJ whole genome shotgun (WGS) entry which is preliminary data.</text>
</comment>
<evidence type="ECO:0000313" key="2">
    <source>
        <dbReference type="EMBL" id="MCS0638826.1"/>
    </source>
</evidence>
<sequence length="107" mass="10596">MPSHDPAPAVPHARPVPDPDTAPAPAPAPASHDTRSAPGTGSLPAAGSAGGHRVTTTERGSFCLARCACGWTGPARRSRDRARADAEAHPAGPEPSRPAGSGAPGRG</sequence>
<evidence type="ECO:0000256" key="1">
    <source>
        <dbReference type="SAM" id="MobiDB-lite"/>
    </source>
</evidence>